<dbReference type="InterPro" id="IPR011640">
    <property type="entry name" value="Fe2_transport_prot_B_C"/>
</dbReference>
<comment type="subcellular location">
    <subcellularLocation>
        <location evidence="1">Cell membrane</location>
        <topology evidence="1">Multi-pass membrane protein</topology>
    </subcellularLocation>
</comment>
<evidence type="ECO:0000256" key="1">
    <source>
        <dbReference type="ARBA" id="ARBA00004651"/>
    </source>
</evidence>
<keyword evidence="10 13" id="KW-0342">GTP-binding</keyword>
<name>A0A897N3V3_9EURY</name>
<dbReference type="EMBL" id="CP064788">
    <property type="protein sequence ID" value="QSG07642.1"/>
    <property type="molecule type" value="Genomic_DNA"/>
</dbReference>
<feature type="transmembrane region" description="Helical" evidence="14">
    <location>
        <begin position="446"/>
        <end position="466"/>
    </location>
</feature>
<feature type="binding site" evidence="13">
    <location>
        <begin position="21"/>
        <end position="28"/>
    </location>
    <ligand>
        <name>GTP</name>
        <dbReference type="ChEBI" id="CHEBI:37565"/>
        <label>1</label>
    </ligand>
</feature>
<feature type="transmembrane region" description="Helical" evidence="14">
    <location>
        <begin position="575"/>
        <end position="596"/>
    </location>
</feature>
<dbReference type="RefSeq" id="WP_229110813.1">
    <property type="nucleotide sequence ID" value="NZ_CP064788.1"/>
</dbReference>
<dbReference type="Pfam" id="PF02421">
    <property type="entry name" value="FeoB_N"/>
    <property type="match status" value="1"/>
</dbReference>
<dbReference type="Proteomes" id="UP000662973">
    <property type="component" value="Chromosome"/>
</dbReference>
<feature type="transmembrane region" description="Helical" evidence="14">
    <location>
        <begin position="272"/>
        <end position="289"/>
    </location>
</feature>
<evidence type="ECO:0000313" key="16">
    <source>
        <dbReference type="EMBL" id="QSG07642.1"/>
    </source>
</evidence>
<dbReference type="InterPro" id="IPR030389">
    <property type="entry name" value="G_FEOB_dom"/>
</dbReference>
<dbReference type="InterPro" id="IPR003373">
    <property type="entry name" value="Fe2_transport_prot-B"/>
</dbReference>
<dbReference type="InterPro" id="IPR027417">
    <property type="entry name" value="P-loop_NTPase"/>
</dbReference>
<evidence type="ECO:0000256" key="4">
    <source>
        <dbReference type="ARBA" id="ARBA00022496"/>
    </source>
</evidence>
<gene>
    <name evidence="16" type="primary">feoB</name>
    <name evidence="16" type="ORF">HSR122_0227</name>
</gene>
<dbReference type="GO" id="GO:0005886">
    <property type="term" value="C:plasma membrane"/>
    <property type="evidence" value="ECO:0007669"/>
    <property type="project" value="UniProtKB-SubCell"/>
</dbReference>
<dbReference type="PANTHER" id="PTHR43185">
    <property type="entry name" value="FERROUS IRON TRANSPORT PROTEIN B"/>
    <property type="match status" value="1"/>
</dbReference>
<dbReference type="SUPFAM" id="SSF52540">
    <property type="entry name" value="P-loop containing nucleoside triphosphate hydrolases"/>
    <property type="match status" value="1"/>
</dbReference>
<keyword evidence="6 13" id="KW-0547">Nucleotide-binding</keyword>
<keyword evidence="2" id="KW-0813">Transport</keyword>
<feature type="transmembrane region" description="Helical" evidence="14">
    <location>
        <begin position="417"/>
        <end position="440"/>
    </location>
</feature>
<dbReference type="GeneID" id="68850903"/>
<dbReference type="PANTHER" id="PTHR43185:SF1">
    <property type="entry name" value="FE(2+) TRANSPORTER FEOB"/>
    <property type="match status" value="1"/>
</dbReference>
<feature type="transmembrane region" description="Helical" evidence="14">
    <location>
        <begin position="605"/>
        <end position="625"/>
    </location>
</feature>
<dbReference type="InterPro" id="IPR011642">
    <property type="entry name" value="Gate_dom"/>
</dbReference>
<dbReference type="CDD" id="cd01879">
    <property type="entry name" value="FeoB"/>
    <property type="match status" value="1"/>
</dbReference>
<keyword evidence="3" id="KW-1003">Cell membrane</keyword>
<evidence type="ECO:0000256" key="11">
    <source>
        <dbReference type="ARBA" id="ARBA00023136"/>
    </source>
</evidence>
<evidence type="ECO:0000256" key="9">
    <source>
        <dbReference type="ARBA" id="ARBA00023065"/>
    </source>
</evidence>
<dbReference type="GO" id="GO:0015093">
    <property type="term" value="F:ferrous iron transmembrane transporter activity"/>
    <property type="evidence" value="ECO:0007669"/>
    <property type="project" value="UniProtKB-UniRule"/>
</dbReference>
<dbReference type="InterPro" id="IPR050860">
    <property type="entry name" value="FeoB_GTPase"/>
</dbReference>
<keyword evidence="8" id="KW-0408">Iron</keyword>
<evidence type="ECO:0000256" key="13">
    <source>
        <dbReference type="PIRSR" id="PIRSR603373-1"/>
    </source>
</evidence>
<reference evidence="16 17" key="1">
    <citation type="submission" date="2020-11" db="EMBL/GenBank/DDBJ databases">
        <title>Carbohydrate-dependent, anaerobic sulfur respiration: A novel catabolism in halophilic archaea.</title>
        <authorList>
            <person name="Sorokin D.Y."/>
            <person name="Messina E."/>
            <person name="Smedile F."/>
            <person name="La Cono V."/>
            <person name="Hallsworth J.E."/>
            <person name="Yakimov M.M."/>
        </authorList>
    </citation>
    <scope>NUCLEOTIDE SEQUENCE [LARGE SCALE GENOMIC DNA]</scope>
    <source>
        <strain evidence="16 17">HSR12-2</strain>
    </source>
</reference>
<dbReference type="Gene3D" id="3.40.50.300">
    <property type="entry name" value="P-loop containing nucleotide triphosphate hydrolases"/>
    <property type="match status" value="1"/>
</dbReference>
<keyword evidence="4" id="KW-0410">Iron transport</keyword>
<evidence type="ECO:0000313" key="17">
    <source>
        <dbReference type="Proteomes" id="UP000662973"/>
    </source>
</evidence>
<evidence type="ECO:0000256" key="7">
    <source>
        <dbReference type="ARBA" id="ARBA00022989"/>
    </source>
</evidence>
<dbReference type="PRINTS" id="PR00326">
    <property type="entry name" value="GTP1OBG"/>
</dbReference>
<dbReference type="PROSITE" id="PS51711">
    <property type="entry name" value="G_FEOB"/>
    <property type="match status" value="1"/>
</dbReference>
<dbReference type="AlphaFoldDB" id="A0A897N3V3"/>
<dbReference type="InterPro" id="IPR006073">
    <property type="entry name" value="GTP-bd"/>
</dbReference>
<dbReference type="Pfam" id="PF07670">
    <property type="entry name" value="Gate"/>
    <property type="match status" value="2"/>
</dbReference>
<keyword evidence="9" id="KW-0406">Ion transport</keyword>
<feature type="transmembrane region" description="Helical" evidence="14">
    <location>
        <begin position="335"/>
        <end position="363"/>
    </location>
</feature>
<evidence type="ECO:0000256" key="14">
    <source>
        <dbReference type="SAM" id="Phobius"/>
    </source>
</evidence>
<dbReference type="NCBIfam" id="TIGR00437">
    <property type="entry name" value="feoB"/>
    <property type="match status" value="1"/>
</dbReference>
<feature type="binding site" evidence="13">
    <location>
        <begin position="63"/>
        <end position="66"/>
    </location>
    <ligand>
        <name>GTP</name>
        <dbReference type="ChEBI" id="CHEBI:37565"/>
        <label>1</label>
    </ligand>
</feature>
<evidence type="ECO:0000256" key="8">
    <source>
        <dbReference type="ARBA" id="ARBA00023004"/>
    </source>
</evidence>
<evidence type="ECO:0000256" key="5">
    <source>
        <dbReference type="ARBA" id="ARBA00022692"/>
    </source>
</evidence>
<feature type="domain" description="FeoB-type G" evidence="15">
    <location>
        <begin position="14"/>
        <end position="170"/>
    </location>
</feature>
<keyword evidence="5 14" id="KW-0812">Transmembrane</keyword>
<dbReference type="KEGG" id="hds:HSR122_0227"/>
<keyword evidence="11 14" id="KW-0472">Membrane</keyword>
<feature type="binding site" evidence="13">
    <location>
        <begin position="121"/>
        <end position="124"/>
    </location>
    <ligand>
        <name>GTP</name>
        <dbReference type="ChEBI" id="CHEBI:37565"/>
        <label>1</label>
    </ligand>
</feature>
<evidence type="ECO:0000256" key="3">
    <source>
        <dbReference type="ARBA" id="ARBA00022475"/>
    </source>
</evidence>
<proteinExistence type="predicted"/>
<sequence>MSCHETRDNEVDADETVALVGCPNVGKSVVFGELAEQYVDVSNYPGTTVDTTEAAFGDAKLTDTPGVYGISSFDEEERVTREIVLEADAVVNVVDATQLNRDLFLTLQLLDMGIPTVVALNMMDEAEADGIDIDADALEAELGVPVVPTVAVDGEGIDELRDRVDEARAPESTSIERWFDELPDDVEATRAEKTLLVEGDEPTAERVSTGKVVADGGVPALAETGQREDVYGHRRRRVEDIVGGVLSREERDSSWAERFSDLMLNPLTGTPIALVMLGGIFYFIGVVVAQKIVGFLETIVFGEYYNPVVNNTVESLLPAAGWAEPVEFMLINGNLGLLTITVQYIVGVLLPLVVAFYFVIGILEDSGMLPRLAVLTDRGLNRIGLNGRAIVPMIVGVGCVTMAVITTRMVGNRRERLISTALLGLAVPCSAQLGIIMGLLAGLGLIWWFGYLGVLLVVLGVAGLFLDRTLPGDSTPLVTELPRMRVPRPRNILRKTYNRTKMFLREAIPLFGVTAIAISVLEYVGGFGLIQRALSPVTALVGLPQEFARVLLLGLVRRDFAAAGMTDMAFTTAETFVGLVVITLFVPCILAMVMILKERDAKSALLMWIGSWVVAFGVGGLLAVIL</sequence>
<dbReference type="GO" id="GO:0005525">
    <property type="term" value="F:GTP binding"/>
    <property type="evidence" value="ECO:0007669"/>
    <property type="project" value="UniProtKB-KW"/>
</dbReference>
<evidence type="ECO:0000256" key="2">
    <source>
        <dbReference type="ARBA" id="ARBA00022448"/>
    </source>
</evidence>
<keyword evidence="17" id="KW-1185">Reference proteome</keyword>
<feature type="transmembrane region" description="Helical" evidence="14">
    <location>
        <begin position="507"/>
        <end position="530"/>
    </location>
</feature>
<evidence type="ECO:0000256" key="10">
    <source>
        <dbReference type="ARBA" id="ARBA00023134"/>
    </source>
</evidence>
<evidence type="ECO:0000256" key="6">
    <source>
        <dbReference type="ARBA" id="ARBA00022741"/>
    </source>
</evidence>
<feature type="transmembrane region" description="Helical" evidence="14">
    <location>
        <begin position="383"/>
        <end position="405"/>
    </location>
</feature>
<organism evidence="16 17">
    <name type="scientific">Halapricum desulfuricans</name>
    <dbReference type="NCBI Taxonomy" id="2841257"/>
    <lineage>
        <taxon>Archaea</taxon>
        <taxon>Methanobacteriati</taxon>
        <taxon>Methanobacteriota</taxon>
        <taxon>Stenosarchaea group</taxon>
        <taxon>Halobacteria</taxon>
        <taxon>Halobacteriales</taxon>
        <taxon>Haloarculaceae</taxon>
        <taxon>Halapricum</taxon>
    </lineage>
</organism>
<evidence type="ECO:0000259" key="15">
    <source>
        <dbReference type="PROSITE" id="PS51711"/>
    </source>
</evidence>
<dbReference type="Pfam" id="PF07664">
    <property type="entry name" value="FeoB_C"/>
    <property type="match status" value="1"/>
</dbReference>
<feature type="binding site" evidence="13">
    <location>
        <begin position="46"/>
        <end position="50"/>
    </location>
    <ligand>
        <name>GTP</name>
        <dbReference type="ChEBI" id="CHEBI:37565"/>
        <label>1</label>
    </ligand>
</feature>
<keyword evidence="7 14" id="KW-1133">Transmembrane helix</keyword>
<protein>
    <recommendedName>
        <fullName evidence="12">Ferrous iron transport protein B</fullName>
    </recommendedName>
</protein>
<evidence type="ECO:0000256" key="12">
    <source>
        <dbReference type="NCBIfam" id="TIGR00437"/>
    </source>
</evidence>
<accession>A0A897N3V3</accession>